<keyword evidence="8" id="KW-0472">Membrane</keyword>
<dbReference type="GO" id="GO:0005975">
    <property type="term" value="P:carbohydrate metabolic process"/>
    <property type="evidence" value="ECO:0007669"/>
    <property type="project" value="InterPro"/>
</dbReference>
<dbReference type="STRING" id="1122159.SAMN02745246_00810"/>
<evidence type="ECO:0000256" key="6">
    <source>
        <dbReference type="PIRSR" id="PIRSR606710-2"/>
    </source>
</evidence>
<keyword evidence="4 7" id="KW-0326">Glycosidase</keyword>
<accession>A0A4Q0PQP5</accession>
<evidence type="ECO:0000256" key="7">
    <source>
        <dbReference type="RuleBase" id="RU361187"/>
    </source>
</evidence>
<sequence>MFSKIFSLHGYILLGFFSVLMIFSSCKKEIDKEIIIEEDLVQNEAEEMPYNNPIVGQRADPWVYKDTDGTYYFIATAPEYDRIEIRKANTINGLGTAEPQVIWTKHETGNMGHHIWAPELHKIDGKWYVYFAAGEVEDVWKIRMFTLSTDAADPTQGKWVEEGQIATERDSFSLDATTFEHNGKRYLIWAQSVREGENTSLVMSEMETPTKLKGPEIIITDPEFDWERIGYKVNEGPAVLKRNGKIFVTYSASATDANYAVGLLWADADADLMNEKSWNKSKEPVFYTNAEVRRFGPGHNSFTKSEDGEEDVMIYHTRVYEQIRGNSLYDFNRHTRARVIGWDKNGFPDFRQDTRD</sequence>
<keyword evidence="8" id="KW-0812">Transmembrane</keyword>
<dbReference type="InterPro" id="IPR006710">
    <property type="entry name" value="Glyco_hydro_43"/>
</dbReference>
<dbReference type="Gene3D" id="2.115.10.20">
    <property type="entry name" value="Glycosyl hydrolase domain, family 43"/>
    <property type="match status" value="1"/>
</dbReference>
<dbReference type="PROSITE" id="PS51257">
    <property type="entry name" value="PROKAR_LIPOPROTEIN"/>
    <property type="match status" value="1"/>
</dbReference>
<evidence type="ECO:0000256" key="1">
    <source>
        <dbReference type="ARBA" id="ARBA00009865"/>
    </source>
</evidence>
<keyword evidence="2" id="KW-0732">Signal</keyword>
<comment type="similarity">
    <text evidence="1 7">Belongs to the glycosyl hydrolase 43 family.</text>
</comment>
<dbReference type="PANTHER" id="PTHR43817">
    <property type="entry name" value="GLYCOSYL HYDROLASE"/>
    <property type="match status" value="1"/>
</dbReference>
<gene>
    <name evidence="9" type="ORF">DSL99_866</name>
</gene>
<dbReference type="RefSeq" id="WP_073097334.1">
    <property type="nucleotide sequence ID" value="NZ_QOVL01000003.1"/>
</dbReference>
<organism evidence="9 10">
    <name type="scientific">Leeuwenhoekiella marinoflava</name>
    <dbReference type="NCBI Taxonomy" id="988"/>
    <lineage>
        <taxon>Bacteria</taxon>
        <taxon>Pseudomonadati</taxon>
        <taxon>Bacteroidota</taxon>
        <taxon>Flavobacteriia</taxon>
        <taxon>Flavobacteriales</taxon>
        <taxon>Flavobacteriaceae</taxon>
        <taxon>Leeuwenhoekiella</taxon>
    </lineage>
</organism>
<dbReference type="InterPro" id="IPR023296">
    <property type="entry name" value="Glyco_hydro_beta-prop_sf"/>
</dbReference>
<dbReference type="SUPFAM" id="SSF75005">
    <property type="entry name" value="Arabinanase/levansucrase/invertase"/>
    <property type="match status" value="1"/>
</dbReference>
<evidence type="ECO:0000256" key="5">
    <source>
        <dbReference type="PIRSR" id="PIRSR606710-1"/>
    </source>
</evidence>
<dbReference type="GO" id="GO:0004553">
    <property type="term" value="F:hydrolase activity, hydrolyzing O-glycosyl compounds"/>
    <property type="evidence" value="ECO:0007669"/>
    <property type="project" value="InterPro"/>
</dbReference>
<feature type="site" description="Important for catalytic activity, responsible for pKa modulation of the active site Glu and correct orientation of both the proton donor and substrate" evidence="6">
    <location>
        <position position="175"/>
    </location>
</feature>
<evidence type="ECO:0000256" key="4">
    <source>
        <dbReference type="ARBA" id="ARBA00023295"/>
    </source>
</evidence>
<proteinExistence type="inferred from homology"/>
<dbReference type="Proteomes" id="UP000290608">
    <property type="component" value="Unassembled WGS sequence"/>
</dbReference>
<dbReference type="InterPro" id="IPR016828">
    <property type="entry name" value="Alpha-L-arabinofuranosidase"/>
</dbReference>
<dbReference type="AlphaFoldDB" id="A0A4Q0PQP5"/>
<evidence type="ECO:0000256" key="2">
    <source>
        <dbReference type="ARBA" id="ARBA00022729"/>
    </source>
</evidence>
<evidence type="ECO:0000313" key="10">
    <source>
        <dbReference type="Proteomes" id="UP000290608"/>
    </source>
</evidence>
<dbReference type="CDD" id="cd18817">
    <property type="entry name" value="GH43f_LbAraf43-like"/>
    <property type="match status" value="1"/>
</dbReference>
<feature type="active site" description="Proton acceptor" evidence="5">
    <location>
        <position position="60"/>
    </location>
</feature>
<evidence type="ECO:0000256" key="8">
    <source>
        <dbReference type="SAM" id="Phobius"/>
    </source>
</evidence>
<dbReference type="EMBL" id="QOVL01000003">
    <property type="protein sequence ID" value="RXG32542.1"/>
    <property type="molecule type" value="Genomic_DNA"/>
</dbReference>
<evidence type="ECO:0000313" key="9">
    <source>
        <dbReference type="EMBL" id="RXG32542.1"/>
    </source>
</evidence>
<dbReference type="Pfam" id="PF04616">
    <property type="entry name" value="Glyco_hydro_43"/>
    <property type="match status" value="1"/>
</dbReference>
<dbReference type="PANTHER" id="PTHR43817:SF1">
    <property type="entry name" value="HYDROLASE, FAMILY 43, PUTATIVE (AFU_ORTHOLOGUE AFUA_3G01660)-RELATED"/>
    <property type="match status" value="1"/>
</dbReference>
<feature type="active site" description="Proton donor" evidence="5">
    <location>
        <position position="235"/>
    </location>
</feature>
<protein>
    <submittedName>
        <fullName evidence="9">GH43 family beta-xylosidase</fullName>
    </submittedName>
</protein>
<dbReference type="PIRSF" id="PIRSF025414">
    <property type="entry name" value="Alpha-L-arabinofuranosidase"/>
    <property type="match status" value="1"/>
</dbReference>
<comment type="caution">
    <text evidence="9">The sequence shown here is derived from an EMBL/GenBank/DDBJ whole genome shotgun (WGS) entry which is preliminary data.</text>
</comment>
<keyword evidence="3 7" id="KW-0378">Hydrolase</keyword>
<reference evidence="9 10" key="1">
    <citation type="submission" date="2018-07" db="EMBL/GenBank/DDBJ databases">
        <title>Leeuwenhoekiella genomics.</title>
        <authorList>
            <person name="Tahon G."/>
            <person name="Willems A."/>
        </authorList>
    </citation>
    <scope>NUCLEOTIDE SEQUENCE [LARGE SCALE GENOMIC DNA]</scope>
    <source>
        <strain evidence="9 10">LMG 1345</strain>
    </source>
</reference>
<keyword evidence="8" id="KW-1133">Transmembrane helix</keyword>
<evidence type="ECO:0000256" key="3">
    <source>
        <dbReference type="ARBA" id="ARBA00022801"/>
    </source>
</evidence>
<name>A0A4Q0PQP5_9FLAO</name>
<feature type="transmembrane region" description="Helical" evidence="8">
    <location>
        <begin position="6"/>
        <end position="23"/>
    </location>
</feature>